<dbReference type="EMBL" id="MRCX01000002">
    <property type="protein sequence ID" value="RKK87786.1"/>
    <property type="molecule type" value="Genomic_DNA"/>
</dbReference>
<protein>
    <submittedName>
        <fullName evidence="3">Uncharacterized protein</fullName>
    </submittedName>
</protein>
<dbReference type="VEuPathDB" id="FungiDB:FOIG_02787"/>
<dbReference type="VEuPathDB" id="FungiDB:FOXG_18125"/>
<dbReference type="Pfam" id="PF11951">
    <property type="entry name" value="Fungal_trans_2"/>
    <property type="match status" value="1"/>
</dbReference>
<dbReference type="InterPro" id="IPR021858">
    <property type="entry name" value="Fun_TF"/>
</dbReference>
<feature type="compositionally biased region" description="Polar residues" evidence="2">
    <location>
        <begin position="621"/>
        <end position="637"/>
    </location>
</feature>
<dbReference type="PANTHER" id="PTHR37540">
    <property type="entry name" value="TRANSCRIPTION FACTOR (ACR-2), PUTATIVE-RELATED-RELATED"/>
    <property type="match status" value="1"/>
</dbReference>
<sequence length="785" mass="86819">MAGMDKPPEEKRLLFINTNENNFPPRRNLHNSIDSEVRRHVMLDIGKARRKPSKDRQFVTLTWQTQKHTGKPESPKRRHYGHSKRPEECQATISTPTLYALAVFEREWGEDSFSAYGFTLIMATGKNAMSGTYSANTFWSPFAFRKSAFLKHYQQIFSSPDVLIPLYRRSSLELKSIALERSLMTIQCIESRLTSSDTSWATSDSVISAVLALICYNFSNLDFDQAMVHISGIWVVIEARGGISTVENNQDLLLMISWVDITAALLHNTKPLFPLPMNLDAFVRPGLNMLPGPLFGLLNGDILCDERFLAVLACMGDLNALAIFLQTEQVTKGDTIWSDEEQMGLLLNPIAHNLLNQQQLEPPKPDTPYEIILESLRLGAIIWIIQVKRRCRSYPGTAQAHITTLLRTISNDTEADIPWNCSADLQVVRLWLLVLCSVSEPSGQDYSTLMRIVASEMKELNLIPSHLTVALAVADKLLRHRGHLRSVASQKRSFGRCRFSGYPPVLDVKLTQPGQSRNKNPFKKRPSRPPYWGQLHLVAFFGAIVLSSFIMEDLNLTEAPGAAQCPSSKSAELKDSSGRPHCDQPIAGATPLGTPVGASEDDAESPGSTPLPSSAFKMAEGSTTNSGASIEPSSPSTIRGVMTPKPGSADISDGNADLEGSSSVSHEEAVLNLEDKLRQFESQLRERNESSSVLTVPYPSLKRKMQDELYDPVSKKMKPASQVSPEMGSLSTEVAGRYMSFIHNEVFRIAGRSGLINPADFDVGSDGVIGLSKHALKRVYSDDKS</sequence>
<name>A0A420P5K1_FUSOX</name>
<dbReference type="VEuPathDB" id="FungiDB:FOC4_g10011050"/>
<feature type="compositionally biased region" description="Basic and acidic residues" evidence="2">
    <location>
        <begin position="571"/>
        <end position="582"/>
    </location>
</feature>
<dbReference type="VEuPathDB" id="FungiDB:FOC4_g10011051"/>
<accession>A0A420P5K1</accession>
<evidence type="ECO:0000313" key="4">
    <source>
        <dbReference type="Proteomes" id="UP000285084"/>
    </source>
</evidence>
<dbReference type="AlphaFoldDB" id="A0A420P5K1"/>
<evidence type="ECO:0000313" key="3">
    <source>
        <dbReference type="EMBL" id="RKK87786.1"/>
    </source>
</evidence>
<keyword evidence="1" id="KW-0539">Nucleus</keyword>
<dbReference type="Proteomes" id="UP000285084">
    <property type="component" value="Unassembled WGS sequence"/>
</dbReference>
<feature type="region of interest" description="Disordered" evidence="2">
    <location>
        <begin position="560"/>
        <end position="667"/>
    </location>
</feature>
<dbReference type="VEuPathDB" id="FungiDB:FOC4_g10011049"/>
<organism evidence="3 4">
    <name type="scientific">Fusarium oxysporum</name>
    <name type="common">Fusarium vascular wilt</name>
    <dbReference type="NCBI Taxonomy" id="5507"/>
    <lineage>
        <taxon>Eukaryota</taxon>
        <taxon>Fungi</taxon>
        <taxon>Dikarya</taxon>
        <taxon>Ascomycota</taxon>
        <taxon>Pezizomycotina</taxon>
        <taxon>Sordariomycetes</taxon>
        <taxon>Hypocreomycetidae</taxon>
        <taxon>Hypocreales</taxon>
        <taxon>Nectriaceae</taxon>
        <taxon>Fusarium</taxon>
        <taxon>Fusarium oxysporum species complex</taxon>
    </lineage>
</organism>
<gene>
    <name evidence="3" type="ORF">BFJ69_g538</name>
</gene>
<dbReference type="VEuPathDB" id="FungiDB:HZS61_009462"/>
<evidence type="ECO:0000256" key="2">
    <source>
        <dbReference type="SAM" id="MobiDB-lite"/>
    </source>
</evidence>
<proteinExistence type="predicted"/>
<reference evidence="3 4" key="1">
    <citation type="journal article" date="2018" name="Sci. Rep.">
        <title>Characterisation of pathogen-specific regions and novel effector candidates in Fusarium oxysporum f. sp. cepae.</title>
        <authorList>
            <person name="Armitage A.D."/>
            <person name="Taylor A."/>
            <person name="Sobczyk M.K."/>
            <person name="Baxter L."/>
            <person name="Greenfield B.P."/>
            <person name="Bates H.J."/>
            <person name="Wilson F."/>
            <person name="Jackson A.C."/>
            <person name="Ott S."/>
            <person name="Harrison R.J."/>
            <person name="Clarkson J.P."/>
        </authorList>
    </citation>
    <scope>NUCLEOTIDE SEQUENCE [LARGE SCALE GENOMIC DNA]</scope>
    <source>
        <strain evidence="3 4">Fo_A13</strain>
    </source>
</reference>
<dbReference type="VEuPathDB" id="FungiDB:FOMG_05617"/>
<comment type="caution">
    <text evidence="3">The sequence shown here is derived from an EMBL/GenBank/DDBJ whole genome shotgun (WGS) entry which is preliminary data.</text>
</comment>
<dbReference type="PANTHER" id="PTHR37540:SF5">
    <property type="entry name" value="TRANSCRIPTION FACTOR DOMAIN-CONTAINING PROTEIN"/>
    <property type="match status" value="1"/>
</dbReference>
<dbReference type="VEuPathDB" id="FungiDB:FOZG_05775"/>
<feature type="region of interest" description="Disordered" evidence="2">
    <location>
        <begin position="62"/>
        <end position="87"/>
    </location>
</feature>
<evidence type="ECO:0000256" key="1">
    <source>
        <dbReference type="ARBA" id="ARBA00023242"/>
    </source>
</evidence>